<evidence type="ECO:0000256" key="1">
    <source>
        <dbReference type="ARBA" id="ARBA00022737"/>
    </source>
</evidence>
<evidence type="ECO:0000256" key="2">
    <source>
        <dbReference type="ARBA" id="ARBA00022803"/>
    </source>
</evidence>
<comment type="caution">
    <text evidence="3">The sequence shown here is derived from an EMBL/GenBank/DDBJ whole genome shotgun (WGS) entry which is preliminary data.</text>
</comment>
<dbReference type="InterPro" id="IPR050498">
    <property type="entry name" value="Ycf3"/>
</dbReference>
<dbReference type="EMBL" id="JAVNWW010000001">
    <property type="protein sequence ID" value="MDU0807865.1"/>
    <property type="molecule type" value="Genomic_DNA"/>
</dbReference>
<keyword evidence="2" id="KW-0802">TPR repeat</keyword>
<organism evidence="3 4">
    <name type="scientific">Aquirufa regiilacus</name>
    <dbReference type="NCBI Taxonomy" id="3024868"/>
    <lineage>
        <taxon>Bacteria</taxon>
        <taxon>Pseudomonadati</taxon>
        <taxon>Bacteroidota</taxon>
        <taxon>Cytophagia</taxon>
        <taxon>Cytophagales</taxon>
        <taxon>Flectobacillaceae</taxon>
        <taxon>Aquirufa</taxon>
    </lineage>
</organism>
<dbReference type="InterPro" id="IPR019734">
    <property type="entry name" value="TPR_rpt"/>
</dbReference>
<dbReference type="PROSITE" id="PS51257">
    <property type="entry name" value="PROKAR_LIPOPROTEIN"/>
    <property type="match status" value="1"/>
</dbReference>
<protein>
    <recommendedName>
        <fullName evidence="5">Tetratricopeptide repeat protein</fullName>
    </recommendedName>
</protein>
<accession>A0ABU3TPT1</accession>
<dbReference type="SUPFAM" id="SSF48452">
    <property type="entry name" value="TPR-like"/>
    <property type="match status" value="1"/>
</dbReference>
<dbReference type="SMART" id="SM00028">
    <property type="entry name" value="TPR"/>
    <property type="match status" value="4"/>
</dbReference>
<gene>
    <name evidence="3" type="ORF">PQG45_02315</name>
</gene>
<keyword evidence="4" id="KW-1185">Reference proteome</keyword>
<name>A0ABU3TPT1_9BACT</name>
<dbReference type="Proteomes" id="UP001249959">
    <property type="component" value="Unassembled WGS sequence"/>
</dbReference>
<sequence length="166" mass="19001">MRYLFILACFLLSGCMIDYNLGLTKIKEGKFQEATDLLSLAHAKYPKHPQILFSRGISRGFLENYTGAVADITRAIRLEDDHADYYFYRAYFKSKMGNEKGAISDYSKSIAIYPYYPEAYFNRGVKLMSTGNVTDACYDFQYAADLGDTLSLGYLNIYCRSLKRPE</sequence>
<keyword evidence="1" id="KW-0677">Repeat</keyword>
<evidence type="ECO:0000313" key="4">
    <source>
        <dbReference type="Proteomes" id="UP001249959"/>
    </source>
</evidence>
<dbReference type="Gene3D" id="1.25.40.10">
    <property type="entry name" value="Tetratricopeptide repeat domain"/>
    <property type="match status" value="2"/>
</dbReference>
<reference evidence="3 4" key="1">
    <citation type="submission" date="2023-09" db="EMBL/GenBank/DDBJ databases">
        <title>Aquirufa genomes.</title>
        <authorList>
            <person name="Pitt A."/>
        </authorList>
    </citation>
    <scope>NUCLEOTIDE SEQUENCE [LARGE SCALE GENOMIC DNA]</scope>
    <source>
        <strain evidence="3 4">LEOWEIH-7C</strain>
    </source>
</reference>
<dbReference type="RefSeq" id="WP_315576660.1">
    <property type="nucleotide sequence ID" value="NZ_JARDXH010000004.1"/>
</dbReference>
<evidence type="ECO:0000313" key="3">
    <source>
        <dbReference type="EMBL" id="MDU0807865.1"/>
    </source>
</evidence>
<dbReference type="PANTHER" id="PTHR44858:SF1">
    <property type="entry name" value="UDP-N-ACETYLGLUCOSAMINE--PEPTIDE N-ACETYLGLUCOSAMINYLTRANSFERASE SPINDLY-RELATED"/>
    <property type="match status" value="1"/>
</dbReference>
<proteinExistence type="predicted"/>
<dbReference type="InterPro" id="IPR011990">
    <property type="entry name" value="TPR-like_helical_dom_sf"/>
</dbReference>
<evidence type="ECO:0008006" key="5">
    <source>
        <dbReference type="Google" id="ProtNLM"/>
    </source>
</evidence>
<dbReference type="PANTHER" id="PTHR44858">
    <property type="entry name" value="TETRATRICOPEPTIDE REPEAT PROTEIN 6"/>
    <property type="match status" value="1"/>
</dbReference>